<feature type="transmembrane region" description="Helical" evidence="8">
    <location>
        <begin position="223"/>
        <end position="243"/>
    </location>
</feature>
<dbReference type="Gene3D" id="1.10.443.10">
    <property type="entry name" value="Intergrase catalytic core"/>
    <property type="match status" value="1"/>
</dbReference>
<dbReference type="GO" id="GO:0015074">
    <property type="term" value="P:DNA integration"/>
    <property type="evidence" value="ECO:0007669"/>
    <property type="project" value="InterPro"/>
</dbReference>
<keyword evidence="2" id="KW-1003">Cell membrane</keyword>
<dbReference type="GO" id="GO:0003677">
    <property type="term" value="F:DNA binding"/>
    <property type="evidence" value="ECO:0007669"/>
    <property type="project" value="UniProtKB-KW"/>
</dbReference>
<dbReference type="InterPro" id="IPR044068">
    <property type="entry name" value="CB"/>
</dbReference>
<evidence type="ECO:0000256" key="4">
    <source>
        <dbReference type="ARBA" id="ARBA00022989"/>
    </source>
</evidence>
<dbReference type="EMBL" id="LAZR01018015">
    <property type="protein sequence ID" value="KKL98044.1"/>
    <property type="molecule type" value="Genomic_DNA"/>
</dbReference>
<dbReference type="GO" id="GO:0006310">
    <property type="term" value="P:DNA recombination"/>
    <property type="evidence" value="ECO:0007669"/>
    <property type="project" value="UniProtKB-KW"/>
</dbReference>
<dbReference type="InterPro" id="IPR013762">
    <property type="entry name" value="Integrase-like_cat_sf"/>
</dbReference>
<evidence type="ECO:0000256" key="8">
    <source>
        <dbReference type="SAM" id="Phobius"/>
    </source>
</evidence>
<accession>A0A0F9GGS9</accession>
<sequence length="261" mass="28146">MISPALRDALEGWLAGLSALSGSAANTQTAYRGDVVGFLSFVQTHLGDQVGMAALRGLSIRDMRAWMAHERARGVGARSLARELSAVKSFIRWLAEREGFDPTAVLMTRSPKFEKKLPRPLEVSAARAMIETVELQSLKGWVGARDVAVVTVLYGCGLRISEALGLTGARLSRLELLRALLLSGLTFVAALPVGLLLAWVLLAVINVEAFGWRLPMHVFPADWAILGALALLAGALASLWPAWRIARMPPSALLGIFANER</sequence>
<dbReference type="Pfam" id="PF02687">
    <property type="entry name" value="FtsX"/>
    <property type="match status" value="1"/>
</dbReference>
<dbReference type="InterPro" id="IPR003838">
    <property type="entry name" value="ABC3_permease_C"/>
</dbReference>
<dbReference type="PANTHER" id="PTHR30287">
    <property type="entry name" value="MEMBRANE COMPONENT OF PREDICTED ABC SUPERFAMILY METABOLITE UPTAKE TRANSPORTER"/>
    <property type="match status" value="1"/>
</dbReference>
<dbReference type="PANTHER" id="PTHR30287:SF2">
    <property type="entry name" value="BLL1001 PROTEIN"/>
    <property type="match status" value="1"/>
</dbReference>
<dbReference type="InterPro" id="IPR010998">
    <property type="entry name" value="Integrase_recombinase_N"/>
</dbReference>
<keyword evidence="6 8" id="KW-0472">Membrane</keyword>
<dbReference type="SUPFAM" id="SSF56349">
    <property type="entry name" value="DNA breaking-rejoining enzymes"/>
    <property type="match status" value="1"/>
</dbReference>
<keyword evidence="4 8" id="KW-1133">Transmembrane helix</keyword>
<keyword evidence="5" id="KW-0238">DNA-binding</keyword>
<dbReference type="Gene3D" id="1.10.150.130">
    <property type="match status" value="1"/>
</dbReference>
<feature type="domain" description="Core-binding (CB)" evidence="9">
    <location>
        <begin position="4"/>
        <end position="95"/>
    </location>
</feature>
<dbReference type="InterPro" id="IPR011010">
    <property type="entry name" value="DNA_brk_join_enz"/>
</dbReference>
<proteinExistence type="predicted"/>
<reference evidence="10" key="1">
    <citation type="journal article" date="2015" name="Nature">
        <title>Complex archaea that bridge the gap between prokaryotes and eukaryotes.</title>
        <authorList>
            <person name="Spang A."/>
            <person name="Saw J.H."/>
            <person name="Jorgensen S.L."/>
            <person name="Zaremba-Niedzwiedzka K."/>
            <person name="Martijn J."/>
            <person name="Lind A.E."/>
            <person name="van Eijk R."/>
            <person name="Schleper C."/>
            <person name="Guy L."/>
            <person name="Ettema T.J."/>
        </authorList>
    </citation>
    <scope>NUCLEOTIDE SEQUENCE</scope>
</reference>
<evidence type="ECO:0000259" key="9">
    <source>
        <dbReference type="PROSITE" id="PS51900"/>
    </source>
</evidence>
<evidence type="ECO:0000256" key="7">
    <source>
        <dbReference type="ARBA" id="ARBA00023172"/>
    </source>
</evidence>
<comment type="caution">
    <text evidence="10">The sequence shown here is derived from an EMBL/GenBank/DDBJ whole genome shotgun (WGS) entry which is preliminary data.</text>
</comment>
<protein>
    <recommendedName>
        <fullName evidence="9">Core-binding (CB) domain-containing protein</fullName>
    </recommendedName>
</protein>
<dbReference type="InterPro" id="IPR038766">
    <property type="entry name" value="Membrane_comp_ABC_pdt"/>
</dbReference>
<evidence type="ECO:0000256" key="1">
    <source>
        <dbReference type="ARBA" id="ARBA00004651"/>
    </source>
</evidence>
<gene>
    <name evidence="10" type="ORF">LCGC14_1828380</name>
</gene>
<keyword evidence="3 8" id="KW-0812">Transmembrane</keyword>
<feature type="transmembrane region" description="Helical" evidence="8">
    <location>
        <begin position="179"/>
        <end position="203"/>
    </location>
</feature>
<name>A0A0F9GGS9_9ZZZZ</name>
<dbReference type="Pfam" id="PF02899">
    <property type="entry name" value="Phage_int_SAM_1"/>
    <property type="match status" value="1"/>
</dbReference>
<evidence type="ECO:0000313" key="10">
    <source>
        <dbReference type="EMBL" id="KKL98044.1"/>
    </source>
</evidence>
<evidence type="ECO:0000256" key="5">
    <source>
        <dbReference type="ARBA" id="ARBA00023125"/>
    </source>
</evidence>
<dbReference type="PROSITE" id="PS51900">
    <property type="entry name" value="CB"/>
    <property type="match status" value="1"/>
</dbReference>
<dbReference type="AlphaFoldDB" id="A0A0F9GGS9"/>
<evidence type="ECO:0000256" key="6">
    <source>
        <dbReference type="ARBA" id="ARBA00023136"/>
    </source>
</evidence>
<keyword evidence="7" id="KW-0233">DNA recombination</keyword>
<evidence type="ECO:0000256" key="2">
    <source>
        <dbReference type="ARBA" id="ARBA00022475"/>
    </source>
</evidence>
<evidence type="ECO:0000256" key="3">
    <source>
        <dbReference type="ARBA" id="ARBA00022692"/>
    </source>
</evidence>
<dbReference type="InterPro" id="IPR004107">
    <property type="entry name" value="Integrase_SAM-like_N"/>
</dbReference>
<dbReference type="GO" id="GO:0005886">
    <property type="term" value="C:plasma membrane"/>
    <property type="evidence" value="ECO:0007669"/>
    <property type="project" value="UniProtKB-SubCell"/>
</dbReference>
<organism evidence="10">
    <name type="scientific">marine sediment metagenome</name>
    <dbReference type="NCBI Taxonomy" id="412755"/>
    <lineage>
        <taxon>unclassified sequences</taxon>
        <taxon>metagenomes</taxon>
        <taxon>ecological metagenomes</taxon>
    </lineage>
</organism>
<comment type="subcellular location">
    <subcellularLocation>
        <location evidence="1">Cell membrane</location>
        <topology evidence="1">Multi-pass membrane protein</topology>
    </subcellularLocation>
</comment>